<dbReference type="EMBL" id="CAAALY010264561">
    <property type="protein sequence ID" value="VEL40353.1"/>
    <property type="molecule type" value="Genomic_DNA"/>
</dbReference>
<dbReference type="Gene3D" id="3.20.20.100">
    <property type="entry name" value="NADP-dependent oxidoreductase domain"/>
    <property type="match status" value="1"/>
</dbReference>
<dbReference type="EMBL" id="CAAALY010272741">
    <property type="protein sequence ID" value="VEL42125.1"/>
    <property type="molecule type" value="Genomic_DNA"/>
</dbReference>
<dbReference type="AlphaFoldDB" id="A0A3S5FH42"/>
<dbReference type="GO" id="GO:0016491">
    <property type="term" value="F:oxidoreductase activity"/>
    <property type="evidence" value="ECO:0007669"/>
    <property type="project" value="InterPro"/>
</dbReference>
<reference evidence="3" key="1">
    <citation type="submission" date="2018-11" db="EMBL/GenBank/DDBJ databases">
        <authorList>
            <consortium name="Pathogen Informatics"/>
        </authorList>
    </citation>
    <scope>NUCLEOTIDE SEQUENCE</scope>
</reference>
<organism evidence="3 4">
    <name type="scientific">Protopolystoma xenopodis</name>
    <dbReference type="NCBI Taxonomy" id="117903"/>
    <lineage>
        <taxon>Eukaryota</taxon>
        <taxon>Metazoa</taxon>
        <taxon>Spiralia</taxon>
        <taxon>Lophotrochozoa</taxon>
        <taxon>Platyhelminthes</taxon>
        <taxon>Monogenea</taxon>
        <taxon>Polyopisthocotylea</taxon>
        <taxon>Polystomatidea</taxon>
        <taxon>Polystomatidae</taxon>
        <taxon>Protopolystoma</taxon>
    </lineage>
</organism>
<sequence>MSSLYFSSLVPMTHITLNNGIKMPVLGLGTFQSEPDQVVRAVEIAIDAGYRHIDTAFLYCNEKEIGMAVNNKINEGVLKREDIFITSKVLQ</sequence>
<dbReference type="Pfam" id="PF00248">
    <property type="entry name" value="Aldo_ket_red"/>
    <property type="match status" value="1"/>
</dbReference>
<name>A0A3S5FH42_9PLAT</name>
<dbReference type="OrthoDB" id="416253at2759"/>
<evidence type="ECO:0000313" key="3">
    <source>
        <dbReference type="EMBL" id="VEL42125.1"/>
    </source>
</evidence>
<dbReference type="InterPro" id="IPR023210">
    <property type="entry name" value="NADP_OxRdtase_dom"/>
</dbReference>
<evidence type="ECO:0000313" key="4">
    <source>
        <dbReference type="Proteomes" id="UP000784294"/>
    </source>
</evidence>
<keyword evidence="4" id="KW-1185">Reference proteome</keyword>
<dbReference type="PANTHER" id="PTHR11732">
    <property type="entry name" value="ALDO/KETO REDUCTASE"/>
    <property type="match status" value="1"/>
</dbReference>
<gene>
    <name evidence="2" type="ORF">PXEA_LOCUS33793</name>
    <name evidence="3" type="ORF">PXEA_LOCUS35565</name>
</gene>
<comment type="caution">
    <text evidence="3">The sequence shown here is derived from an EMBL/GenBank/DDBJ whole genome shotgun (WGS) entry which is preliminary data.</text>
</comment>
<accession>A0A3S5FH42</accession>
<dbReference type="SUPFAM" id="SSF51430">
    <property type="entry name" value="NAD(P)-linked oxidoreductase"/>
    <property type="match status" value="1"/>
</dbReference>
<feature type="domain" description="NADP-dependent oxidoreductase" evidence="1">
    <location>
        <begin position="26"/>
        <end position="89"/>
    </location>
</feature>
<dbReference type="InterPro" id="IPR036812">
    <property type="entry name" value="NAD(P)_OxRdtase_dom_sf"/>
</dbReference>
<dbReference type="InterPro" id="IPR020471">
    <property type="entry name" value="AKR"/>
</dbReference>
<dbReference type="Proteomes" id="UP000784294">
    <property type="component" value="Unassembled WGS sequence"/>
</dbReference>
<evidence type="ECO:0000259" key="1">
    <source>
        <dbReference type="Pfam" id="PF00248"/>
    </source>
</evidence>
<dbReference type="InterPro" id="IPR018170">
    <property type="entry name" value="Aldo/ket_reductase_CS"/>
</dbReference>
<proteinExistence type="predicted"/>
<protein>
    <recommendedName>
        <fullName evidence="1">NADP-dependent oxidoreductase domain-containing protein</fullName>
    </recommendedName>
</protein>
<dbReference type="PROSITE" id="PS00798">
    <property type="entry name" value="ALDOKETO_REDUCTASE_1"/>
    <property type="match status" value="1"/>
</dbReference>
<evidence type="ECO:0000313" key="2">
    <source>
        <dbReference type="EMBL" id="VEL40353.1"/>
    </source>
</evidence>